<dbReference type="InterPro" id="IPR003439">
    <property type="entry name" value="ABC_transporter-like_ATP-bd"/>
</dbReference>
<dbReference type="GO" id="GO:0005886">
    <property type="term" value="C:plasma membrane"/>
    <property type="evidence" value="ECO:0007669"/>
    <property type="project" value="UniProtKB-SubCell"/>
</dbReference>
<evidence type="ECO:0000259" key="10">
    <source>
        <dbReference type="PROSITE" id="PS50929"/>
    </source>
</evidence>
<dbReference type="Pfam" id="PF00664">
    <property type="entry name" value="ABC_membrane"/>
    <property type="match status" value="1"/>
</dbReference>
<name>A0A1H6WZ77_9BACL</name>
<dbReference type="EMBL" id="FNZF01000002">
    <property type="protein sequence ID" value="SEJ18100.1"/>
    <property type="molecule type" value="Genomic_DNA"/>
</dbReference>
<dbReference type="PROSITE" id="PS50929">
    <property type="entry name" value="ABC_TM1F"/>
    <property type="match status" value="1"/>
</dbReference>
<accession>A0A1H6WZ77</accession>
<keyword evidence="12" id="KW-1185">Reference proteome</keyword>
<dbReference type="SMART" id="SM00382">
    <property type="entry name" value="AAA"/>
    <property type="match status" value="1"/>
</dbReference>
<evidence type="ECO:0000313" key="11">
    <source>
        <dbReference type="EMBL" id="SEJ18100.1"/>
    </source>
</evidence>
<keyword evidence="3 8" id="KW-0812">Transmembrane</keyword>
<keyword evidence="6 8" id="KW-1133">Transmembrane helix</keyword>
<dbReference type="CDD" id="cd18544">
    <property type="entry name" value="ABC_6TM_TmrA_like"/>
    <property type="match status" value="1"/>
</dbReference>
<dbReference type="Proteomes" id="UP000199200">
    <property type="component" value="Unassembled WGS sequence"/>
</dbReference>
<dbReference type="InterPro" id="IPR036640">
    <property type="entry name" value="ABC1_TM_sf"/>
</dbReference>
<evidence type="ECO:0000313" key="12">
    <source>
        <dbReference type="Proteomes" id="UP000199200"/>
    </source>
</evidence>
<protein>
    <submittedName>
        <fullName evidence="11">ATP-binding cassette, subfamily B</fullName>
    </submittedName>
</protein>
<dbReference type="InterPro" id="IPR027417">
    <property type="entry name" value="P-loop_NTPase"/>
</dbReference>
<evidence type="ECO:0000256" key="6">
    <source>
        <dbReference type="ARBA" id="ARBA00022989"/>
    </source>
</evidence>
<dbReference type="GO" id="GO:0005524">
    <property type="term" value="F:ATP binding"/>
    <property type="evidence" value="ECO:0007669"/>
    <property type="project" value="UniProtKB-KW"/>
</dbReference>
<dbReference type="SUPFAM" id="SSF90123">
    <property type="entry name" value="ABC transporter transmembrane region"/>
    <property type="match status" value="1"/>
</dbReference>
<evidence type="ECO:0000256" key="4">
    <source>
        <dbReference type="ARBA" id="ARBA00022741"/>
    </source>
</evidence>
<dbReference type="AlphaFoldDB" id="A0A1H6WZ77"/>
<dbReference type="InterPro" id="IPR017871">
    <property type="entry name" value="ABC_transporter-like_CS"/>
</dbReference>
<dbReference type="InterPro" id="IPR011527">
    <property type="entry name" value="ABC1_TM_dom"/>
</dbReference>
<dbReference type="STRING" id="426757.SAMN04488127_1196"/>
<evidence type="ECO:0000256" key="7">
    <source>
        <dbReference type="ARBA" id="ARBA00023136"/>
    </source>
</evidence>
<reference evidence="12" key="1">
    <citation type="submission" date="2016-10" db="EMBL/GenBank/DDBJ databases">
        <authorList>
            <person name="Varghese N."/>
            <person name="Submissions S."/>
        </authorList>
    </citation>
    <scope>NUCLEOTIDE SEQUENCE [LARGE SCALE GENOMIC DNA]</scope>
    <source>
        <strain evidence="12">CGMCC 1.6763</strain>
    </source>
</reference>
<comment type="subcellular location">
    <subcellularLocation>
        <location evidence="1">Cell membrane</location>
        <topology evidence="1">Multi-pass membrane protein</topology>
    </subcellularLocation>
</comment>
<dbReference type="InterPro" id="IPR003593">
    <property type="entry name" value="AAA+_ATPase"/>
</dbReference>
<dbReference type="CDD" id="cd03254">
    <property type="entry name" value="ABCC_Glucan_exporter_like"/>
    <property type="match status" value="1"/>
</dbReference>
<dbReference type="GO" id="GO:0015421">
    <property type="term" value="F:ABC-type oligopeptide transporter activity"/>
    <property type="evidence" value="ECO:0007669"/>
    <property type="project" value="TreeGrafter"/>
</dbReference>
<feature type="transmembrane region" description="Helical" evidence="8">
    <location>
        <begin position="70"/>
        <end position="94"/>
    </location>
</feature>
<feature type="transmembrane region" description="Helical" evidence="8">
    <location>
        <begin position="147"/>
        <end position="169"/>
    </location>
</feature>
<dbReference type="Pfam" id="PF00005">
    <property type="entry name" value="ABC_tran"/>
    <property type="match status" value="1"/>
</dbReference>
<gene>
    <name evidence="11" type="ORF">SAMN04488127_1196</name>
</gene>
<proteinExistence type="predicted"/>
<dbReference type="PROSITE" id="PS50893">
    <property type="entry name" value="ABC_TRANSPORTER_2"/>
    <property type="match status" value="1"/>
</dbReference>
<feature type="domain" description="ABC transporter" evidence="9">
    <location>
        <begin position="353"/>
        <end position="587"/>
    </location>
</feature>
<evidence type="ECO:0000256" key="8">
    <source>
        <dbReference type="SAM" id="Phobius"/>
    </source>
</evidence>
<evidence type="ECO:0000256" key="5">
    <source>
        <dbReference type="ARBA" id="ARBA00022840"/>
    </source>
</evidence>
<evidence type="ECO:0000256" key="2">
    <source>
        <dbReference type="ARBA" id="ARBA00022448"/>
    </source>
</evidence>
<feature type="domain" description="ABC transmembrane type-1" evidence="10">
    <location>
        <begin position="34"/>
        <end position="319"/>
    </location>
</feature>
<keyword evidence="2" id="KW-0813">Transport</keyword>
<dbReference type="PANTHER" id="PTHR43394">
    <property type="entry name" value="ATP-DEPENDENT PERMEASE MDL1, MITOCHONDRIAL"/>
    <property type="match status" value="1"/>
</dbReference>
<dbReference type="InterPro" id="IPR039421">
    <property type="entry name" value="Type_1_exporter"/>
</dbReference>
<dbReference type="GO" id="GO:0016887">
    <property type="term" value="F:ATP hydrolysis activity"/>
    <property type="evidence" value="ECO:0007669"/>
    <property type="project" value="InterPro"/>
</dbReference>
<feature type="transmembrane region" description="Helical" evidence="8">
    <location>
        <begin position="258"/>
        <end position="281"/>
    </location>
</feature>
<dbReference type="Gene3D" id="1.20.1560.10">
    <property type="entry name" value="ABC transporter type 1, transmembrane domain"/>
    <property type="match status" value="1"/>
</dbReference>
<evidence type="ECO:0000256" key="1">
    <source>
        <dbReference type="ARBA" id="ARBA00004651"/>
    </source>
</evidence>
<dbReference type="SUPFAM" id="SSF52540">
    <property type="entry name" value="P-loop containing nucleoside triphosphate hydrolases"/>
    <property type="match status" value="1"/>
</dbReference>
<dbReference type="PROSITE" id="PS00211">
    <property type="entry name" value="ABC_TRANSPORTER_1"/>
    <property type="match status" value="1"/>
</dbReference>
<evidence type="ECO:0000259" key="9">
    <source>
        <dbReference type="PROSITE" id="PS50893"/>
    </source>
</evidence>
<keyword evidence="7 8" id="KW-0472">Membrane</keyword>
<sequence>MMEAPEQQKLSGRDQWRVLMRLLRYIRPHRGAAVAALLLLGLTVLGDILGPYLIKTFIDDYLTPANFPERPLMILAGAYLGILVLNAVFGYVQLLKFQEIALRIVRQIRIDAFTKVHRLGMRYFDKTPAGGTVSRVTNDTEAILEMFVDVLVGFLQSSLLIIGVYIAMFVLDVRLAMLSLLLLPLIFLIMWIYRKYSSEFYQDLRERLSQLNGKIAESLNGMGMVQVFRQEKRFREEFGEINDKHYEAGMRNIKLDGLLLRPAVDIVYALGIILLLSYFGITSFSEPVEIGVIYAFVTYIDRFFEPINQVMQRLSIFQQAIVAADRVFRLMDDPELEPAQPQAGESRIDEGKIEFRNVSFSYDRENDVLKNISFTANPGETVALVGHTGSGKSSIINLLMRFYEFERGEILIDGRPIKSFPKAELREKTGLVLQDPFLFYGDIGSNIRLFDESIDPGEVRAAAEFVQADPFIRSLPDGYDQKVTERGSTFSGGQRQLIAFARTMVKKPKILILDEATANIDTETEVAIQKGLEQMRKGRTTIAIAHRLSTIQDADLILVLHQGEIVERGTHRELLAKGGLYHKMFRLQNGILEGNEIS</sequence>
<evidence type="ECO:0000256" key="3">
    <source>
        <dbReference type="ARBA" id="ARBA00022692"/>
    </source>
</evidence>
<dbReference type="FunFam" id="3.40.50.300:FF:000287">
    <property type="entry name" value="Multidrug ABC transporter ATP-binding protein"/>
    <property type="match status" value="1"/>
</dbReference>
<keyword evidence="4" id="KW-0547">Nucleotide-binding</keyword>
<keyword evidence="5 11" id="KW-0067">ATP-binding</keyword>
<dbReference type="PANTHER" id="PTHR43394:SF1">
    <property type="entry name" value="ATP-BINDING CASSETTE SUB-FAMILY B MEMBER 10, MITOCHONDRIAL"/>
    <property type="match status" value="1"/>
</dbReference>
<organism evidence="11 12">
    <name type="scientific">Bhargavaea ginsengi</name>
    <dbReference type="NCBI Taxonomy" id="426757"/>
    <lineage>
        <taxon>Bacteria</taxon>
        <taxon>Bacillati</taxon>
        <taxon>Bacillota</taxon>
        <taxon>Bacilli</taxon>
        <taxon>Bacillales</taxon>
        <taxon>Caryophanaceae</taxon>
        <taxon>Bhargavaea</taxon>
    </lineage>
</organism>
<dbReference type="Gene3D" id="3.40.50.300">
    <property type="entry name" value="P-loop containing nucleotide triphosphate hydrolases"/>
    <property type="match status" value="1"/>
</dbReference>
<feature type="transmembrane region" description="Helical" evidence="8">
    <location>
        <begin position="175"/>
        <end position="193"/>
    </location>
</feature>